<sequence>MAETEETKPATCTFLFKKSSKKFSARKRKASDSDKDRSSDEEKNAVVKREKKPSSHNPMIQRVSLV</sequence>
<comment type="caution">
    <text evidence="2">The sequence shown here is derived from an EMBL/GenBank/DDBJ whole genome shotgun (WGS) entry which is preliminary data.</text>
</comment>
<dbReference type="EMBL" id="JAAGNN010000002">
    <property type="protein sequence ID" value="KAF4093041.1"/>
    <property type="molecule type" value="Genomic_DNA"/>
</dbReference>
<evidence type="ECO:0000256" key="1">
    <source>
        <dbReference type="SAM" id="MobiDB-lite"/>
    </source>
</evidence>
<protein>
    <submittedName>
        <fullName evidence="2">Uncharacterized protein</fullName>
    </submittedName>
</protein>
<reference evidence="2 3" key="1">
    <citation type="submission" date="2020-02" db="EMBL/GenBank/DDBJ databases">
        <title>A chromosome-scale genome assembly of the black bullhead catfish (Ameiurus melas).</title>
        <authorList>
            <person name="Wen M."/>
            <person name="Zham M."/>
            <person name="Cabau C."/>
            <person name="Klopp C."/>
            <person name="Donnadieu C."/>
            <person name="Roques C."/>
            <person name="Bouchez O."/>
            <person name="Lampietro C."/>
            <person name="Jouanno E."/>
            <person name="Herpin A."/>
            <person name="Louis A."/>
            <person name="Berthelot C."/>
            <person name="Parey E."/>
            <person name="Roest-Crollius H."/>
            <person name="Braasch I."/>
            <person name="Postlethwait J."/>
            <person name="Robinson-Rechavi M."/>
            <person name="Echchiki A."/>
            <person name="Begum T."/>
            <person name="Montfort J."/>
            <person name="Schartl M."/>
            <person name="Bobe J."/>
            <person name="Guiguen Y."/>
        </authorList>
    </citation>
    <scope>NUCLEOTIDE SEQUENCE [LARGE SCALE GENOMIC DNA]</scope>
    <source>
        <strain evidence="2">M_S1</strain>
        <tissue evidence="2">Blood</tissue>
    </source>
</reference>
<name>A0A7J6BG02_AMEME</name>
<accession>A0A7J6BG02</accession>
<feature type="region of interest" description="Disordered" evidence="1">
    <location>
        <begin position="21"/>
        <end position="66"/>
    </location>
</feature>
<gene>
    <name evidence="2" type="ORF">AMELA_G00028360</name>
</gene>
<feature type="compositionally biased region" description="Basic and acidic residues" evidence="1">
    <location>
        <begin position="30"/>
        <end position="48"/>
    </location>
</feature>
<organism evidence="2 3">
    <name type="scientific">Ameiurus melas</name>
    <name type="common">Black bullhead</name>
    <name type="synonym">Silurus melas</name>
    <dbReference type="NCBI Taxonomy" id="219545"/>
    <lineage>
        <taxon>Eukaryota</taxon>
        <taxon>Metazoa</taxon>
        <taxon>Chordata</taxon>
        <taxon>Craniata</taxon>
        <taxon>Vertebrata</taxon>
        <taxon>Euteleostomi</taxon>
        <taxon>Actinopterygii</taxon>
        <taxon>Neopterygii</taxon>
        <taxon>Teleostei</taxon>
        <taxon>Ostariophysi</taxon>
        <taxon>Siluriformes</taxon>
        <taxon>Ictaluridae</taxon>
        <taxon>Ameiurus</taxon>
    </lineage>
</organism>
<dbReference type="AlphaFoldDB" id="A0A7J6BG02"/>
<evidence type="ECO:0000313" key="3">
    <source>
        <dbReference type="Proteomes" id="UP000593565"/>
    </source>
</evidence>
<dbReference type="Proteomes" id="UP000593565">
    <property type="component" value="Unassembled WGS sequence"/>
</dbReference>
<proteinExistence type="predicted"/>
<keyword evidence="3" id="KW-1185">Reference proteome</keyword>
<evidence type="ECO:0000313" key="2">
    <source>
        <dbReference type="EMBL" id="KAF4093041.1"/>
    </source>
</evidence>